<reference evidence="2 3" key="1">
    <citation type="journal article" date="2019" name="Environ. Microbiol.">
        <title>Genomics insights into ecotype formation of ammonia-oxidizing archaea in the deep ocean.</title>
        <authorList>
            <person name="Wang Y."/>
            <person name="Huang J.M."/>
            <person name="Cui G.J."/>
            <person name="Nunoura T."/>
            <person name="Takaki Y."/>
            <person name="Li W.L."/>
            <person name="Li J."/>
            <person name="Gao Z.M."/>
            <person name="Takai K."/>
            <person name="Zhang A.Q."/>
            <person name="Stepanauskas R."/>
        </authorList>
    </citation>
    <scope>NUCLEOTIDE SEQUENCE [LARGE SCALE GENOMIC DNA]</scope>
    <source>
        <strain evidence="2 3">T1C4</strain>
    </source>
</reference>
<organism evidence="2 3">
    <name type="scientific">Marine Group I thaumarchaeote</name>
    <dbReference type="NCBI Taxonomy" id="2511932"/>
    <lineage>
        <taxon>Archaea</taxon>
        <taxon>Nitrososphaerota</taxon>
        <taxon>Marine Group I</taxon>
    </lineage>
</organism>
<dbReference type="Proteomes" id="UP000559282">
    <property type="component" value="Unassembled WGS sequence"/>
</dbReference>
<dbReference type="AlphaFoldDB" id="A0A7K4NWS1"/>
<feature type="transmembrane region" description="Helical" evidence="1">
    <location>
        <begin position="300"/>
        <end position="320"/>
    </location>
</feature>
<dbReference type="EMBL" id="JACATF010000001">
    <property type="protein sequence ID" value="NWK06858.1"/>
    <property type="molecule type" value="Genomic_DNA"/>
</dbReference>
<evidence type="ECO:0000313" key="3">
    <source>
        <dbReference type="Proteomes" id="UP000559282"/>
    </source>
</evidence>
<name>A0A7K4NWS1_9ARCH</name>
<comment type="caution">
    <text evidence="2">The sequence shown here is derived from an EMBL/GenBank/DDBJ whole genome shotgun (WGS) entry which is preliminary data.</text>
</comment>
<protein>
    <submittedName>
        <fullName evidence="2">Uncharacterized protein</fullName>
    </submittedName>
</protein>
<keyword evidence="1" id="KW-0812">Transmembrane</keyword>
<sequence>MKILGFLIILSIILVIPVADAQLSLGQKAVQKSVEVVINSDGDVHVKHVVDSSNYPKDLELIYGTVSNILVTNEQGEEILSSTSRDNSMVLIQPSKGNSIIEYNLANVLSQKDNLWTWNFSYIQTTSFIMPEEVDVLFVNGSPVFLGEKKGIACHGCQMVLEYSINEPNNIKQVNWEDEEFLVEIRTWSEIENFDFNWLNKKISFEINGNNQFVTTVVPLELLLKPYTILLDEERILYHEFNNNGTHVWLSMRPETSGEITITGTTVIPETSGEITITGTTVIPEPPGSTPPAPGLSTNAVIGIIAGVSVGAATLGYLVFRKRR</sequence>
<keyword evidence="1" id="KW-1133">Transmembrane helix</keyword>
<gene>
    <name evidence="2" type="ORF">HX847_00265</name>
</gene>
<accession>A0A7K4NWS1</accession>
<proteinExistence type="predicted"/>
<evidence type="ECO:0000313" key="2">
    <source>
        <dbReference type="EMBL" id="NWK06858.1"/>
    </source>
</evidence>
<evidence type="ECO:0000256" key="1">
    <source>
        <dbReference type="SAM" id="Phobius"/>
    </source>
</evidence>
<keyword evidence="1" id="KW-0472">Membrane</keyword>